<feature type="compositionally biased region" description="Polar residues" evidence="1">
    <location>
        <begin position="13"/>
        <end position="37"/>
    </location>
</feature>
<reference evidence="2" key="1">
    <citation type="journal article" date="2020" name="Nature">
        <title>Giant virus diversity and host interactions through global metagenomics.</title>
        <authorList>
            <person name="Schulz F."/>
            <person name="Roux S."/>
            <person name="Paez-Espino D."/>
            <person name="Jungbluth S."/>
            <person name="Walsh D.A."/>
            <person name="Denef V.J."/>
            <person name="McMahon K.D."/>
            <person name="Konstantinidis K.T."/>
            <person name="Eloe-Fadrosh E.A."/>
            <person name="Kyrpides N.C."/>
            <person name="Woyke T."/>
        </authorList>
    </citation>
    <scope>NUCLEOTIDE SEQUENCE</scope>
    <source>
        <strain evidence="2">GVMAG-M-3300023174-3</strain>
    </source>
</reference>
<feature type="region of interest" description="Disordered" evidence="1">
    <location>
        <begin position="1"/>
        <end position="37"/>
    </location>
</feature>
<organism evidence="2">
    <name type="scientific">viral metagenome</name>
    <dbReference type="NCBI Taxonomy" id="1070528"/>
    <lineage>
        <taxon>unclassified sequences</taxon>
        <taxon>metagenomes</taxon>
        <taxon>organismal metagenomes</taxon>
    </lineage>
</organism>
<protein>
    <submittedName>
        <fullName evidence="2">Uncharacterized protein</fullName>
    </submittedName>
</protein>
<dbReference type="EMBL" id="MN739646">
    <property type="protein sequence ID" value="QHT17895.1"/>
    <property type="molecule type" value="Genomic_DNA"/>
</dbReference>
<sequence length="183" mass="20261">MSQAIASARNRRAFNTPNTTVPVSAPSSQGQAQPNVNTQGLTLPQVIALVDKRLITLETFMKETKTQPVATSDDNITLTNSIPIPEILDEFNSRFEILAQELETIKDVVLKLQSYTMEVNKMLVDERVHVFSELGNHSSNLTGERSITIDREIAIDNSSQRESTSMDLRGLVSEELQSTLSSL</sequence>
<accession>A0A6C0DQP1</accession>
<name>A0A6C0DQP1_9ZZZZ</name>
<evidence type="ECO:0000256" key="1">
    <source>
        <dbReference type="SAM" id="MobiDB-lite"/>
    </source>
</evidence>
<proteinExistence type="predicted"/>
<dbReference type="AlphaFoldDB" id="A0A6C0DQP1"/>
<evidence type="ECO:0000313" key="2">
    <source>
        <dbReference type="EMBL" id="QHT17895.1"/>
    </source>
</evidence>